<feature type="transmembrane region" description="Helical" evidence="6">
    <location>
        <begin position="58"/>
        <end position="78"/>
    </location>
</feature>
<keyword evidence="8" id="KW-1185">Reference proteome</keyword>
<keyword evidence="4 6" id="KW-1133">Transmembrane helix</keyword>
<dbReference type="AlphaFoldDB" id="X6NEW3"/>
<accession>X6NEW3</accession>
<dbReference type="PANTHER" id="PTHR12841">
    <property type="entry name" value="PROTEIN UNC-50 HOMOLOG"/>
    <property type="match status" value="1"/>
</dbReference>
<evidence type="ECO:0000256" key="2">
    <source>
        <dbReference type="ARBA" id="ARBA00006293"/>
    </source>
</evidence>
<feature type="transmembrane region" description="Helical" evidence="6">
    <location>
        <begin position="32"/>
        <end position="51"/>
    </location>
</feature>
<protein>
    <submittedName>
        <fullName evidence="7">UNC-50 family protein</fullName>
    </submittedName>
</protein>
<keyword evidence="5 6" id="KW-0472">Membrane</keyword>
<evidence type="ECO:0000256" key="6">
    <source>
        <dbReference type="SAM" id="Phobius"/>
    </source>
</evidence>
<feature type="transmembrane region" description="Helical" evidence="6">
    <location>
        <begin position="126"/>
        <end position="143"/>
    </location>
</feature>
<proteinExistence type="inferred from homology"/>
<evidence type="ECO:0000256" key="4">
    <source>
        <dbReference type="ARBA" id="ARBA00022989"/>
    </source>
</evidence>
<comment type="subcellular location">
    <subcellularLocation>
        <location evidence="1">Membrane</location>
        <topology evidence="1">Multi-pass membrane protein</topology>
    </subcellularLocation>
</comment>
<organism evidence="7 8">
    <name type="scientific">Reticulomyxa filosa</name>
    <dbReference type="NCBI Taxonomy" id="46433"/>
    <lineage>
        <taxon>Eukaryota</taxon>
        <taxon>Sar</taxon>
        <taxon>Rhizaria</taxon>
        <taxon>Retaria</taxon>
        <taxon>Foraminifera</taxon>
        <taxon>Monothalamids</taxon>
        <taxon>Reticulomyxidae</taxon>
        <taxon>Reticulomyxa</taxon>
    </lineage>
</organism>
<comment type="caution">
    <text evidence="7">The sequence shown here is derived from an EMBL/GenBank/DDBJ whole genome shotgun (WGS) entry which is preliminary data.</text>
</comment>
<name>X6NEW3_RETFI</name>
<dbReference type="GO" id="GO:0000139">
    <property type="term" value="C:Golgi membrane"/>
    <property type="evidence" value="ECO:0007669"/>
    <property type="project" value="TreeGrafter"/>
</dbReference>
<gene>
    <name evidence="7" type="ORF">RFI_12625</name>
</gene>
<sequence>MFSLLSMEYNKLNRDGSTVEWLYSFDIHCNSYFIYFVVSNVIILLLAPFLLRSNLFSLISGNSIYLIAVIGYFYVSFLGYDGHFLFYFCLSILLSALVNCVCCFCATSQHYQWLEMPSDYCIHCRLLRYCIYYLCCYTLMWRICC</sequence>
<evidence type="ECO:0000313" key="8">
    <source>
        <dbReference type="Proteomes" id="UP000023152"/>
    </source>
</evidence>
<dbReference type="PANTHER" id="PTHR12841:SF6">
    <property type="entry name" value="PROTEIN UNC-50 HOMOLOG"/>
    <property type="match status" value="1"/>
</dbReference>
<evidence type="ECO:0000256" key="1">
    <source>
        <dbReference type="ARBA" id="ARBA00004141"/>
    </source>
</evidence>
<dbReference type="EMBL" id="ASPP01009158">
    <property type="protein sequence ID" value="ETO24531.1"/>
    <property type="molecule type" value="Genomic_DNA"/>
</dbReference>
<evidence type="ECO:0000313" key="7">
    <source>
        <dbReference type="EMBL" id="ETO24531.1"/>
    </source>
</evidence>
<keyword evidence="3 6" id="KW-0812">Transmembrane</keyword>
<dbReference type="Pfam" id="PF05216">
    <property type="entry name" value="UNC-50"/>
    <property type="match status" value="1"/>
</dbReference>
<evidence type="ECO:0000256" key="3">
    <source>
        <dbReference type="ARBA" id="ARBA00022692"/>
    </source>
</evidence>
<comment type="similarity">
    <text evidence="2">Belongs to the unc-50 family.</text>
</comment>
<dbReference type="InterPro" id="IPR007881">
    <property type="entry name" value="UNC-50"/>
</dbReference>
<feature type="transmembrane region" description="Helical" evidence="6">
    <location>
        <begin position="84"/>
        <end position="106"/>
    </location>
</feature>
<dbReference type="Proteomes" id="UP000023152">
    <property type="component" value="Unassembled WGS sequence"/>
</dbReference>
<dbReference type="OrthoDB" id="10027013at2759"/>
<evidence type="ECO:0000256" key="5">
    <source>
        <dbReference type="ARBA" id="ARBA00023136"/>
    </source>
</evidence>
<reference evidence="7 8" key="1">
    <citation type="journal article" date="2013" name="Curr. Biol.">
        <title>The Genome of the Foraminiferan Reticulomyxa filosa.</title>
        <authorList>
            <person name="Glockner G."/>
            <person name="Hulsmann N."/>
            <person name="Schleicher M."/>
            <person name="Noegel A.A."/>
            <person name="Eichinger L."/>
            <person name="Gallinger C."/>
            <person name="Pawlowski J."/>
            <person name="Sierra R."/>
            <person name="Euteneuer U."/>
            <person name="Pillet L."/>
            <person name="Moustafa A."/>
            <person name="Platzer M."/>
            <person name="Groth M."/>
            <person name="Szafranski K."/>
            <person name="Schliwa M."/>
        </authorList>
    </citation>
    <scope>NUCLEOTIDE SEQUENCE [LARGE SCALE GENOMIC DNA]</scope>
</reference>